<sequence>MVLWKIALATAYFLGLKRTFKLALKTQRRLIAPKHPRIRQFLRGQIRDVFHVTVKVHQTIQRQDVKVDSSW</sequence>
<dbReference type="Proteomes" id="UP001642487">
    <property type="component" value="Chromosome 1"/>
</dbReference>
<dbReference type="PANTHER" id="PTHR35998">
    <property type="entry name" value="OS02G0127900 PROTEIN"/>
    <property type="match status" value="1"/>
</dbReference>
<organism evidence="1 2">
    <name type="scientific">Citrullus colocynthis</name>
    <name type="common">colocynth</name>
    <dbReference type="NCBI Taxonomy" id="252529"/>
    <lineage>
        <taxon>Eukaryota</taxon>
        <taxon>Viridiplantae</taxon>
        <taxon>Streptophyta</taxon>
        <taxon>Embryophyta</taxon>
        <taxon>Tracheophyta</taxon>
        <taxon>Spermatophyta</taxon>
        <taxon>Magnoliopsida</taxon>
        <taxon>eudicotyledons</taxon>
        <taxon>Gunneridae</taxon>
        <taxon>Pentapetalae</taxon>
        <taxon>rosids</taxon>
        <taxon>fabids</taxon>
        <taxon>Cucurbitales</taxon>
        <taxon>Cucurbitaceae</taxon>
        <taxon>Benincaseae</taxon>
        <taxon>Citrullus</taxon>
    </lineage>
</organism>
<proteinExistence type="predicted"/>
<gene>
    <name evidence="1" type="ORF">CITCOLO1_LOCUS1107</name>
</gene>
<name>A0ABP0XMZ5_9ROSI</name>
<accession>A0ABP0XMZ5</accession>
<reference evidence="1 2" key="1">
    <citation type="submission" date="2024-03" db="EMBL/GenBank/DDBJ databases">
        <authorList>
            <person name="Gkanogiannis A."/>
            <person name="Becerra Lopez-Lavalle L."/>
        </authorList>
    </citation>
    <scope>NUCLEOTIDE SEQUENCE [LARGE SCALE GENOMIC DNA]</scope>
</reference>
<dbReference type="EMBL" id="OZ021735">
    <property type="protein sequence ID" value="CAK9309525.1"/>
    <property type="molecule type" value="Genomic_DNA"/>
</dbReference>
<evidence type="ECO:0000313" key="1">
    <source>
        <dbReference type="EMBL" id="CAK9309525.1"/>
    </source>
</evidence>
<keyword evidence="2" id="KW-1185">Reference proteome</keyword>
<dbReference type="PANTHER" id="PTHR35998:SF1">
    <property type="entry name" value="OS02G0127900 PROTEIN"/>
    <property type="match status" value="1"/>
</dbReference>
<evidence type="ECO:0000313" key="2">
    <source>
        <dbReference type="Proteomes" id="UP001642487"/>
    </source>
</evidence>
<protein>
    <submittedName>
        <fullName evidence="1">Uncharacterized protein</fullName>
    </submittedName>
</protein>